<evidence type="ECO:0000313" key="2">
    <source>
        <dbReference type="Proteomes" id="UP000232491"/>
    </source>
</evidence>
<name>A0A2K9BPN9_BIFBR</name>
<gene>
    <name evidence="1" type="ORF">BB215W447A_1232</name>
</gene>
<dbReference type="Proteomes" id="UP000232491">
    <property type="component" value="Chromosome"/>
</dbReference>
<proteinExistence type="predicted"/>
<dbReference type="AlphaFoldDB" id="A0A2K9BPN9"/>
<sequence length="117" mass="12214">MESVRIAAAPRIVQPVGDGVARLCGYITGNSALATLLIIIGALAIVVCAGLLVLRKWWPTTTIGQALQGNGTVVWCCAGLLVGLMLILPAQILPFVAKVLATLFQVVLDIFSAIFGI</sequence>
<accession>A0A2K9BPN9</accession>
<protein>
    <submittedName>
        <fullName evidence="1">Uncharacterized protein</fullName>
    </submittedName>
</protein>
<dbReference type="RefSeq" id="WP_106641523.1">
    <property type="nucleotide sequence ID" value="NZ_CP021558.1"/>
</dbReference>
<organism evidence="1 2">
    <name type="scientific">Bifidobacterium breve</name>
    <dbReference type="NCBI Taxonomy" id="1685"/>
    <lineage>
        <taxon>Bacteria</taxon>
        <taxon>Bacillati</taxon>
        <taxon>Actinomycetota</taxon>
        <taxon>Actinomycetes</taxon>
        <taxon>Bifidobacteriales</taxon>
        <taxon>Bifidobacteriaceae</taxon>
        <taxon>Bifidobacterium</taxon>
    </lineage>
</organism>
<evidence type="ECO:0000313" key="1">
    <source>
        <dbReference type="EMBL" id="AUE03248.1"/>
    </source>
</evidence>
<dbReference type="EMBL" id="CP021558">
    <property type="protein sequence ID" value="AUE03248.1"/>
    <property type="molecule type" value="Genomic_DNA"/>
</dbReference>
<reference evidence="1 2" key="1">
    <citation type="submission" date="2017-05" db="EMBL/GenBank/DDBJ databases">
        <title>Comparative genomics and methylome analysis of the gut commensal Bifidobacterium breve.</title>
        <authorList>
            <person name="Bottacini F."/>
            <person name="Morrissey R."/>
            <person name="Roberts R.J."/>
            <person name="James K."/>
            <person name="van Breen J."/>
            <person name="Egan M."/>
            <person name="Lambert J."/>
            <person name="van Limpt K."/>
            <person name="Stanton C."/>
            <person name="Knol J."/>
            <person name="O' Connell Motherway M."/>
            <person name="van Sinderen D."/>
        </authorList>
    </citation>
    <scope>NUCLEOTIDE SEQUENCE [LARGE SCALE GENOMIC DNA]</scope>
    <source>
        <strain evidence="1 2">215W447a</strain>
    </source>
</reference>